<evidence type="ECO:0000256" key="6">
    <source>
        <dbReference type="ARBA" id="ARBA00023159"/>
    </source>
</evidence>
<dbReference type="AlphaFoldDB" id="S8DYK1"/>
<dbReference type="PANTHER" id="PTHR31657">
    <property type="entry name" value="ETHYLENE-RESPONSIVE TRANSCRIPTION FACTOR ERF061"/>
    <property type="match status" value="1"/>
</dbReference>
<dbReference type="GO" id="GO:0009873">
    <property type="term" value="P:ethylene-activated signaling pathway"/>
    <property type="evidence" value="ECO:0007669"/>
    <property type="project" value="UniProtKB-KW"/>
</dbReference>
<dbReference type="CDD" id="cd00018">
    <property type="entry name" value="AP2"/>
    <property type="match status" value="1"/>
</dbReference>
<comment type="caution">
    <text evidence="11">The sequence shown here is derived from an EMBL/GenBank/DDBJ whole genome shotgun (WGS) entry which is preliminary data.</text>
</comment>
<dbReference type="InterPro" id="IPR051758">
    <property type="entry name" value="ERF/AP2-like"/>
</dbReference>
<evidence type="ECO:0000256" key="8">
    <source>
        <dbReference type="ARBA" id="ARBA00023242"/>
    </source>
</evidence>
<feature type="domain" description="AP2/ERF" evidence="10">
    <location>
        <begin position="56"/>
        <end position="113"/>
    </location>
</feature>
<dbReference type="PROSITE" id="PS51032">
    <property type="entry name" value="AP2_ERF"/>
    <property type="match status" value="1"/>
</dbReference>
<dbReference type="PRINTS" id="PR00367">
    <property type="entry name" value="ETHRSPELEMNT"/>
</dbReference>
<protein>
    <submittedName>
        <fullName evidence="11">Dehydration responsive element-binding protein 2</fullName>
    </submittedName>
</protein>
<dbReference type="GO" id="GO:0000976">
    <property type="term" value="F:transcription cis-regulatory region binding"/>
    <property type="evidence" value="ECO:0007669"/>
    <property type="project" value="UniProtKB-ARBA"/>
</dbReference>
<accession>S8DYK1</accession>
<dbReference type="OrthoDB" id="1932364at2759"/>
<gene>
    <name evidence="11" type="ORF">M569_06442</name>
</gene>
<evidence type="ECO:0000256" key="2">
    <source>
        <dbReference type="ARBA" id="ARBA00022745"/>
    </source>
</evidence>
<name>S8DYK1_9LAMI</name>
<dbReference type="EMBL" id="AUSU01002664">
    <property type="protein sequence ID" value="EPS68328.1"/>
    <property type="molecule type" value="Genomic_DNA"/>
</dbReference>
<dbReference type="Pfam" id="PF00847">
    <property type="entry name" value="AP2"/>
    <property type="match status" value="1"/>
</dbReference>
<evidence type="ECO:0000256" key="4">
    <source>
        <dbReference type="ARBA" id="ARBA00023015"/>
    </source>
</evidence>
<keyword evidence="12" id="KW-1185">Reference proteome</keyword>
<dbReference type="GO" id="GO:0005634">
    <property type="term" value="C:nucleus"/>
    <property type="evidence" value="ECO:0007669"/>
    <property type="project" value="UniProtKB-SubCell"/>
</dbReference>
<dbReference type="SMART" id="SM00380">
    <property type="entry name" value="AP2"/>
    <property type="match status" value="1"/>
</dbReference>
<dbReference type="GO" id="GO:0003700">
    <property type="term" value="F:DNA-binding transcription factor activity"/>
    <property type="evidence" value="ECO:0007669"/>
    <property type="project" value="InterPro"/>
</dbReference>
<evidence type="ECO:0000313" key="11">
    <source>
        <dbReference type="EMBL" id="EPS68328.1"/>
    </source>
</evidence>
<evidence type="ECO:0000256" key="1">
    <source>
        <dbReference type="ARBA" id="ARBA00004123"/>
    </source>
</evidence>
<evidence type="ECO:0000256" key="3">
    <source>
        <dbReference type="ARBA" id="ARBA00022821"/>
    </source>
</evidence>
<keyword evidence="6" id="KW-0010">Activator</keyword>
<evidence type="ECO:0000256" key="9">
    <source>
        <dbReference type="ARBA" id="ARBA00024343"/>
    </source>
</evidence>
<keyword evidence="8" id="KW-0539">Nucleus</keyword>
<keyword evidence="2" id="KW-0936">Ethylene signaling pathway</keyword>
<keyword evidence="5" id="KW-0238">DNA-binding</keyword>
<dbReference type="FunFam" id="3.30.730.10:FF:000001">
    <property type="entry name" value="Ethylene-responsive transcription factor 2"/>
    <property type="match status" value="1"/>
</dbReference>
<dbReference type="Proteomes" id="UP000015453">
    <property type="component" value="Unassembled WGS sequence"/>
</dbReference>
<dbReference type="PANTHER" id="PTHR31657:SF73">
    <property type="entry name" value="OS02G0752800 PROTEIN"/>
    <property type="match status" value="1"/>
</dbReference>
<reference evidence="11 12" key="1">
    <citation type="journal article" date="2013" name="BMC Genomics">
        <title>The miniature genome of a carnivorous plant Genlisea aurea contains a low number of genes and short non-coding sequences.</title>
        <authorList>
            <person name="Leushkin E.V."/>
            <person name="Sutormin R.A."/>
            <person name="Nabieva E.R."/>
            <person name="Penin A.A."/>
            <person name="Kondrashov A.S."/>
            <person name="Logacheva M.D."/>
        </authorList>
    </citation>
    <scope>NUCLEOTIDE SEQUENCE [LARGE SCALE GENOMIC DNA]</scope>
</reference>
<proteinExistence type="inferred from homology"/>
<evidence type="ECO:0000256" key="7">
    <source>
        <dbReference type="ARBA" id="ARBA00023163"/>
    </source>
</evidence>
<dbReference type="InterPro" id="IPR001471">
    <property type="entry name" value="AP2/ERF_dom"/>
</dbReference>
<dbReference type="InterPro" id="IPR036955">
    <property type="entry name" value="AP2/ERF_dom_sf"/>
</dbReference>
<keyword evidence="3" id="KW-0611">Plant defense</keyword>
<evidence type="ECO:0000259" key="10">
    <source>
        <dbReference type="PROSITE" id="PS51032"/>
    </source>
</evidence>
<organism evidence="11 12">
    <name type="scientific">Genlisea aurea</name>
    <dbReference type="NCBI Taxonomy" id="192259"/>
    <lineage>
        <taxon>Eukaryota</taxon>
        <taxon>Viridiplantae</taxon>
        <taxon>Streptophyta</taxon>
        <taxon>Embryophyta</taxon>
        <taxon>Tracheophyta</taxon>
        <taxon>Spermatophyta</taxon>
        <taxon>Magnoliopsida</taxon>
        <taxon>eudicotyledons</taxon>
        <taxon>Gunneridae</taxon>
        <taxon>Pentapetalae</taxon>
        <taxon>asterids</taxon>
        <taxon>lamiids</taxon>
        <taxon>Lamiales</taxon>
        <taxon>Lentibulariaceae</taxon>
        <taxon>Genlisea</taxon>
    </lineage>
</organism>
<evidence type="ECO:0000313" key="12">
    <source>
        <dbReference type="Proteomes" id="UP000015453"/>
    </source>
</evidence>
<feature type="non-terminal residue" evidence="11">
    <location>
        <position position="1"/>
    </location>
</feature>
<dbReference type="GO" id="GO:0006952">
    <property type="term" value="P:defense response"/>
    <property type="evidence" value="ECO:0007669"/>
    <property type="project" value="UniProtKB-KW"/>
</dbReference>
<keyword evidence="7" id="KW-0804">Transcription</keyword>
<sequence length="142" mass="16492">LNHLTSYQILQIQAQFHLLHQMKQQHHLINHHALSPPPVPMKHHGVIITPQKPVKIFRGVRQRHWGKWVAEIRLPRNRTRLWLGTFDTAEEAALAYDKAAYKLRGDYARLNFPHLRHHLSLSDDLKLLNSSVDAKLQAICSS</sequence>
<dbReference type="SUPFAM" id="SSF54171">
    <property type="entry name" value="DNA-binding domain"/>
    <property type="match status" value="1"/>
</dbReference>
<evidence type="ECO:0000256" key="5">
    <source>
        <dbReference type="ARBA" id="ARBA00023125"/>
    </source>
</evidence>
<comment type="subcellular location">
    <subcellularLocation>
        <location evidence="1">Nucleus</location>
    </subcellularLocation>
</comment>
<dbReference type="InterPro" id="IPR016177">
    <property type="entry name" value="DNA-bd_dom_sf"/>
</dbReference>
<feature type="non-terminal residue" evidence="11">
    <location>
        <position position="142"/>
    </location>
</feature>
<comment type="similarity">
    <text evidence="9">Belongs to the AP2/ERF transcription factor family. ERF subfamily.</text>
</comment>
<dbReference type="Gene3D" id="3.30.730.10">
    <property type="entry name" value="AP2/ERF domain"/>
    <property type="match status" value="1"/>
</dbReference>
<keyword evidence="4" id="KW-0805">Transcription regulation</keyword>